<accession>A0A427Y0P3</accession>
<dbReference type="GO" id="GO:0008757">
    <property type="term" value="F:S-adenosylmethionine-dependent methyltransferase activity"/>
    <property type="evidence" value="ECO:0007669"/>
    <property type="project" value="InterPro"/>
</dbReference>
<dbReference type="RefSeq" id="XP_028478126.1">
    <property type="nucleotide sequence ID" value="XM_028621674.1"/>
</dbReference>
<dbReference type="OrthoDB" id="10017101at2759"/>
<gene>
    <name evidence="2" type="ORF">EHS24_006202</name>
</gene>
<feature type="domain" description="Methyltransferase type 11" evidence="1">
    <location>
        <begin position="45"/>
        <end position="139"/>
    </location>
</feature>
<dbReference type="EMBL" id="RSCE01000003">
    <property type="protein sequence ID" value="RSH84678.1"/>
    <property type="molecule type" value="Genomic_DNA"/>
</dbReference>
<evidence type="ECO:0000313" key="3">
    <source>
        <dbReference type="Proteomes" id="UP000279236"/>
    </source>
</evidence>
<reference evidence="2 3" key="1">
    <citation type="submission" date="2018-11" db="EMBL/GenBank/DDBJ databases">
        <title>Genome sequence of Apiotrichum porosum DSM 27194.</title>
        <authorList>
            <person name="Aliyu H."/>
            <person name="Gorte O."/>
            <person name="Ochsenreither K."/>
        </authorList>
    </citation>
    <scope>NUCLEOTIDE SEQUENCE [LARGE SCALE GENOMIC DNA]</scope>
    <source>
        <strain evidence="2 3">DSM 27194</strain>
    </source>
</reference>
<sequence length="279" mass="30211">MSHNTSLTNHNPTNYTKHANFVYSAKYTSAVLDLLDPQPGESVIDLGCGTGQVTEKIKAAVGDTGIVHGVDSSEEMNNSGGSISFSKADIQDYTTLDPALKGKFDAVFSSATFHWCKANPGGVVDTIKWLLKPGGRVAFEFGGFGNTVGIRAALHEVLRRRGVDPTVVDPWYFPTAKQYCTLLEQHGMAPGDVDLFPRPTPLPTDLVGWLTTFARKTFLSSYSQKDADEIMLEVSDLARPDAYWCSAAPGSGAKVPLAPSDEEGWEIMYVRLRGTATSK</sequence>
<dbReference type="GeneID" id="39590745"/>
<evidence type="ECO:0000313" key="2">
    <source>
        <dbReference type="EMBL" id="RSH84678.1"/>
    </source>
</evidence>
<dbReference type="CDD" id="cd02440">
    <property type="entry name" value="AdoMet_MTases"/>
    <property type="match status" value="1"/>
</dbReference>
<dbReference type="Gene3D" id="3.40.50.150">
    <property type="entry name" value="Vaccinia Virus protein VP39"/>
    <property type="match status" value="1"/>
</dbReference>
<name>A0A427Y0P3_9TREE</name>
<proteinExistence type="predicted"/>
<dbReference type="STRING" id="105984.A0A427Y0P3"/>
<comment type="caution">
    <text evidence="2">The sequence shown here is derived from an EMBL/GenBank/DDBJ whole genome shotgun (WGS) entry which is preliminary data.</text>
</comment>
<dbReference type="AlphaFoldDB" id="A0A427Y0P3"/>
<dbReference type="PANTHER" id="PTHR43861">
    <property type="entry name" value="TRANS-ACONITATE 2-METHYLTRANSFERASE-RELATED"/>
    <property type="match status" value="1"/>
</dbReference>
<dbReference type="PANTHER" id="PTHR43861:SF1">
    <property type="entry name" value="TRANS-ACONITATE 2-METHYLTRANSFERASE"/>
    <property type="match status" value="1"/>
</dbReference>
<dbReference type="InterPro" id="IPR029063">
    <property type="entry name" value="SAM-dependent_MTases_sf"/>
</dbReference>
<protein>
    <recommendedName>
        <fullName evidence="1">Methyltransferase type 11 domain-containing protein</fullName>
    </recommendedName>
</protein>
<dbReference type="SUPFAM" id="SSF53335">
    <property type="entry name" value="S-adenosyl-L-methionine-dependent methyltransferases"/>
    <property type="match status" value="1"/>
</dbReference>
<keyword evidence="3" id="KW-1185">Reference proteome</keyword>
<dbReference type="InterPro" id="IPR013216">
    <property type="entry name" value="Methyltransf_11"/>
</dbReference>
<dbReference type="Proteomes" id="UP000279236">
    <property type="component" value="Unassembled WGS sequence"/>
</dbReference>
<evidence type="ECO:0000259" key="1">
    <source>
        <dbReference type="Pfam" id="PF08241"/>
    </source>
</evidence>
<organism evidence="2 3">
    <name type="scientific">Apiotrichum porosum</name>
    <dbReference type="NCBI Taxonomy" id="105984"/>
    <lineage>
        <taxon>Eukaryota</taxon>
        <taxon>Fungi</taxon>
        <taxon>Dikarya</taxon>
        <taxon>Basidiomycota</taxon>
        <taxon>Agaricomycotina</taxon>
        <taxon>Tremellomycetes</taxon>
        <taxon>Trichosporonales</taxon>
        <taxon>Trichosporonaceae</taxon>
        <taxon>Apiotrichum</taxon>
    </lineage>
</organism>
<dbReference type="Pfam" id="PF08241">
    <property type="entry name" value="Methyltransf_11"/>
    <property type="match status" value="1"/>
</dbReference>